<sequence>MKYTPLSTAADAEHIYANGLRNQWHPVVPSHFVRPGGLRKVTALGENWLLFRRADGTLAMLADRCPHRGAPLSLGRHLGDRIACWYHGVEIDQGGTVTSVPGLPGCALEGRTLVTSLPVRETGGAILAYFGDEEHPEPVQLTLPEPLTDPEVSSFLCYAEWEVPWRYAMENLLDPMHGAFLHHESHTMYDGDTTAKFRIRETERGYFFEKTDQRGVNFDWVELCRTGVDWVDLSIPYPPSAGPGGPFGIVGMACPVDAGRTGVFFWRYRRVSGWQRDTWHFLYRTLIEERHWQVLEQDRAMLEAMPRDADQRENLYQHDLGVVRLRRLYQGQAREQAGRDGKQAGPARERAAASGAQVSPAPSGTSASSRERSSLDSSRAN</sequence>
<dbReference type="InterPro" id="IPR036922">
    <property type="entry name" value="Rieske_2Fe-2S_sf"/>
</dbReference>
<evidence type="ECO:0000256" key="3">
    <source>
        <dbReference type="ARBA" id="ARBA00023002"/>
    </source>
</evidence>
<feature type="domain" description="Rieske" evidence="7">
    <location>
        <begin position="24"/>
        <end position="128"/>
    </location>
</feature>
<evidence type="ECO:0000313" key="8">
    <source>
        <dbReference type="EMBL" id="RCG20292.1"/>
    </source>
</evidence>
<evidence type="ECO:0000256" key="2">
    <source>
        <dbReference type="ARBA" id="ARBA00022723"/>
    </source>
</evidence>
<dbReference type="EMBL" id="QOIM01000028">
    <property type="protein sequence ID" value="RCG20292.1"/>
    <property type="molecule type" value="Genomic_DNA"/>
</dbReference>
<dbReference type="AlphaFoldDB" id="A0A367ERF0"/>
<evidence type="ECO:0000259" key="7">
    <source>
        <dbReference type="PROSITE" id="PS51296"/>
    </source>
</evidence>
<keyword evidence="4" id="KW-0408">Iron</keyword>
<dbReference type="SUPFAM" id="SSF55961">
    <property type="entry name" value="Bet v1-like"/>
    <property type="match status" value="1"/>
</dbReference>
<keyword evidence="8" id="KW-0223">Dioxygenase</keyword>
<comment type="caution">
    <text evidence="8">The sequence shown here is derived from an EMBL/GenBank/DDBJ whole genome shotgun (WGS) entry which is preliminary data.</text>
</comment>
<keyword evidence="2" id="KW-0479">Metal-binding</keyword>
<dbReference type="PANTHER" id="PTHR21266">
    <property type="entry name" value="IRON-SULFUR DOMAIN CONTAINING PROTEIN"/>
    <property type="match status" value="1"/>
</dbReference>
<proteinExistence type="predicted"/>
<dbReference type="InterPro" id="IPR017941">
    <property type="entry name" value="Rieske_2Fe-2S"/>
</dbReference>
<dbReference type="Pfam" id="PF19112">
    <property type="entry name" value="VanA_C"/>
    <property type="match status" value="1"/>
</dbReference>
<evidence type="ECO:0000256" key="5">
    <source>
        <dbReference type="ARBA" id="ARBA00023014"/>
    </source>
</evidence>
<evidence type="ECO:0000313" key="9">
    <source>
        <dbReference type="Proteomes" id="UP000253507"/>
    </source>
</evidence>
<dbReference type="OrthoDB" id="5243643at2"/>
<name>A0A367ERF0_9ACTN</name>
<protein>
    <submittedName>
        <fullName evidence="8">Aromatic ring-hydroxylating dioxygenase subunit alpha</fullName>
    </submittedName>
</protein>
<accession>A0A367ERF0</accession>
<dbReference type="GO" id="GO:0051213">
    <property type="term" value="F:dioxygenase activity"/>
    <property type="evidence" value="ECO:0007669"/>
    <property type="project" value="UniProtKB-KW"/>
</dbReference>
<keyword evidence="1" id="KW-0001">2Fe-2S</keyword>
<dbReference type="RefSeq" id="WP_114015168.1">
    <property type="nucleotide sequence ID" value="NZ_QOIM01000028.1"/>
</dbReference>
<dbReference type="GO" id="GO:0016705">
    <property type="term" value="F:oxidoreductase activity, acting on paired donors, with incorporation or reduction of molecular oxygen"/>
    <property type="evidence" value="ECO:0007669"/>
    <property type="project" value="UniProtKB-ARBA"/>
</dbReference>
<dbReference type="GO" id="GO:0046872">
    <property type="term" value="F:metal ion binding"/>
    <property type="evidence" value="ECO:0007669"/>
    <property type="project" value="UniProtKB-KW"/>
</dbReference>
<dbReference type="PROSITE" id="PS51296">
    <property type="entry name" value="RIESKE"/>
    <property type="match status" value="1"/>
</dbReference>
<dbReference type="SUPFAM" id="SSF50022">
    <property type="entry name" value="ISP domain"/>
    <property type="match status" value="1"/>
</dbReference>
<dbReference type="Pfam" id="PF00355">
    <property type="entry name" value="Rieske"/>
    <property type="match status" value="1"/>
</dbReference>
<dbReference type="Proteomes" id="UP000253507">
    <property type="component" value="Unassembled WGS sequence"/>
</dbReference>
<keyword evidence="5" id="KW-0411">Iron-sulfur</keyword>
<gene>
    <name evidence="8" type="ORF">DQ392_09870</name>
</gene>
<dbReference type="InterPro" id="IPR044043">
    <property type="entry name" value="VanA_C_cat"/>
</dbReference>
<evidence type="ECO:0000256" key="6">
    <source>
        <dbReference type="SAM" id="MobiDB-lite"/>
    </source>
</evidence>
<evidence type="ECO:0000256" key="1">
    <source>
        <dbReference type="ARBA" id="ARBA00022714"/>
    </source>
</evidence>
<keyword evidence="3" id="KW-0560">Oxidoreductase</keyword>
<reference evidence="8 9" key="1">
    <citation type="submission" date="2018-06" db="EMBL/GenBank/DDBJ databases">
        <title>Streptomyces reniochalinae sp. nov. and Streptomyces diacarnus sp. nov. from marine sponges.</title>
        <authorList>
            <person name="Li L."/>
        </authorList>
    </citation>
    <scope>NUCLEOTIDE SEQUENCE [LARGE SCALE GENOMIC DNA]</scope>
    <source>
        <strain evidence="8 9">LHW50302</strain>
    </source>
</reference>
<feature type="compositionally biased region" description="Basic and acidic residues" evidence="6">
    <location>
        <begin position="336"/>
        <end position="351"/>
    </location>
</feature>
<dbReference type="InterPro" id="IPR050584">
    <property type="entry name" value="Cholesterol_7-desaturase"/>
</dbReference>
<organism evidence="8 9">
    <name type="scientific">Streptomyces reniochalinae</name>
    <dbReference type="NCBI Taxonomy" id="2250578"/>
    <lineage>
        <taxon>Bacteria</taxon>
        <taxon>Bacillati</taxon>
        <taxon>Actinomycetota</taxon>
        <taxon>Actinomycetes</taxon>
        <taxon>Kitasatosporales</taxon>
        <taxon>Streptomycetaceae</taxon>
        <taxon>Streptomyces</taxon>
    </lineage>
</organism>
<dbReference type="Gene3D" id="3.90.380.10">
    <property type="entry name" value="Naphthalene 1,2-dioxygenase Alpha Subunit, Chain A, domain 1"/>
    <property type="match status" value="1"/>
</dbReference>
<feature type="region of interest" description="Disordered" evidence="6">
    <location>
        <begin position="333"/>
        <end position="381"/>
    </location>
</feature>
<dbReference type="GO" id="GO:0004497">
    <property type="term" value="F:monooxygenase activity"/>
    <property type="evidence" value="ECO:0007669"/>
    <property type="project" value="UniProtKB-ARBA"/>
</dbReference>
<evidence type="ECO:0000256" key="4">
    <source>
        <dbReference type="ARBA" id="ARBA00023004"/>
    </source>
</evidence>
<dbReference type="PANTHER" id="PTHR21266:SF60">
    <property type="entry name" value="3-KETOSTEROID-9-ALPHA-MONOOXYGENASE, OXYGENASE COMPONENT"/>
    <property type="match status" value="1"/>
</dbReference>
<dbReference type="Gene3D" id="2.102.10.10">
    <property type="entry name" value="Rieske [2Fe-2S] iron-sulphur domain"/>
    <property type="match status" value="1"/>
</dbReference>
<dbReference type="GO" id="GO:0051537">
    <property type="term" value="F:2 iron, 2 sulfur cluster binding"/>
    <property type="evidence" value="ECO:0007669"/>
    <property type="project" value="UniProtKB-KW"/>
</dbReference>
<keyword evidence="9" id="KW-1185">Reference proteome</keyword>